<dbReference type="PANTHER" id="PTHR13829:SF2">
    <property type="entry name" value="U6 SNRNA-ASSOCIATED SM-LIKE PROTEIN LSM2"/>
    <property type="match status" value="1"/>
</dbReference>
<dbReference type="GO" id="GO:0000932">
    <property type="term" value="C:P-body"/>
    <property type="evidence" value="ECO:0007669"/>
    <property type="project" value="TreeGrafter"/>
</dbReference>
<evidence type="ECO:0000313" key="11">
    <source>
        <dbReference type="EMBL" id="GBE83921.1"/>
    </source>
</evidence>
<evidence type="ECO:0000256" key="3">
    <source>
        <dbReference type="ARBA" id="ARBA00022664"/>
    </source>
</evidence>
<accession>A0A401GNV3</accession>
<keyword evidence="3" id="KW-0507">mRNA processing</keyword>
<sequence>MTEYTSNSEAVREYLTWRERTAQWVGVHSRSGGSETAYVSPSYPPSLLSDPDAPSYGPSDSDDEGSSHSIPPRMMLRYTDGRPDVPISYLDNFSDRPLPRPRNVDGPGALPSTHRRSKSGSHLQTSPNNHDQPRYAQTLSYATSHHTAIPIPVPPPHEYPAPPRSPESIVVLPSRDSDETPQVQVPVNVPSQHSHHSQQFQYSHHSHHSHDSRAHARSPSAFAPPPPLLSSDGIPMMPRNPSFVPRAPSQQHIVAPSPRHAFDPAQFSQGRTHSPPITHSQSQPLPQGHDRTRFVDPRFSGGAQSQLPYTYSPPAIVYAPSSKHSKSRYTPPAIVYSPSATHHNQRRGPPSIKFSQSAPVPLHSHHSVRSGSGPRSFQQGETPVIYEEPVERSRSVGRAPSNGRGRTPVHDFLEVDRSASSRSRSPSPLSGSDGDSRASGSTYYILPTPGQKVKLIVPNSASIYTATSTTKSAHSPQSKYSGSGNGGPRKPFFQRIFNIPKLAGSVDSSGSSQVSQKHIRGPKPSSFPVLTMLIFSVFKTLTDQRVTVELKNDLSITGVLKSVDQFLNIRLDSIKVLDEARHPHMMAVKNCFIRGSVVRYVQLPAEHVDTQLLEDATRREAAAQGKR</sequence>
<dbReference type="AlphaFoldDB" id="A0A401GNV3"/>
<dbReference type="OrthoDB" id="10256176at2759"/>
<reference evidence="11 12" key="1">
    <citation type="journal article" date="2018" name="Sci. Rep.">
        <title>Genome sequence of the cauliflower mushroom Sparassis crispa (Hanabiratake) and its association with beneficial usage.</title>
        <authorList>
            <person name="Kiyama R."/>
            <person name="Furutani Y."/>
            <person name="Kawaguchi K."/>
            <person name="Nakanishi T."/>
        </authorList>
    </citation>
    <scope>NUCLEOTIDE SEQUENCE [LARGE SCALE GENOMIC DNA]</scope>
</reference>
<feature type="region of interest" description="Disordered" evidence="9">
    <location>
        <begin position="27"/>
        <end position="133"/>
    </location>
</feature>
<feature type="compositionally biased region" description="Polar residues" evidence="9">
    <location>
        <begin position="266"/>
        <end position="285"/>
    </location>
</feature>
<feature type="compositionally biased region" description="Low complexity" evidence="9">
    <location>
        <begin position="45"/>
        <end position="56"/>
    </location>
</feature>
<dbReference type="GO" id="GO:0003723">
    <property type="term" value="F:RNA binding"/>
    <property type="evidence" value="ECO:0007669"/>
    <property type="project" value="UniProtKB-KW"/>
</dbReference>
<dbReference type="GO" id="GO:0005688">
    <property type="term" value="C:U6 snRNP"/>
    <property type="evidence" value="ECO:0007669"/>
    <property type="project" value="UniProtKB-ARBA"/>
</dbReference>
<keyword evidence="7" id="KW-0539">Nucleus</keyword>
<evidence type="ECO:0000256" key="4">
    <source>
        <dbReference type="ARBA" id="ARBA00022728"/>
    </source>
</evidence>
<keyword evidence="4" id="KW-0747">Spliceosome</keyword>
<feature type="compositionally biased region" description="Polar residues" evidence="9">
    <location>
        <begin position="467"/>
        <end position="482"/>
    </location>
</feature>
<comment type="subcellular location">
    <subcellularLocation>
        <location evidence="1">Nucleus</location>
    </subcellularLocation>
</comment>
<dbReference type="GO" id="GO:0046540">
    <property type="term" value="C:U4/U6 x U5 tri-snRNP complex"/>
    <property type="evidence" value="ECO:0007669"/>
    <property type="project" value="TreeGrafter"/>
</dbReference>
<evidence type="ECO:0000256" key="2">
    <source>
        <dbReference type="ARBA" id="ARBA00006850"/>
    </source>
</evidence>
<keyword evidence="12" id="KW-1185">Reference proteome</keyword>
<comment type="caution">
    <text evidence="11">The sequence shown here is derived from an EMBL/GenBank/DDBJ whole genome shotgun (WGS) entry which is preliminary data.</text>
</comment>
<gene>
    <name evidence="11" type="ORF">SCP_0509800</name>
</gene>
<proteinExistence type="inferred from homology"/>
<feature type="compositionally biased region" description="Polar residues" evidence="9">
    <location>
        <begin position="369"/>
        <end position="381"/>
    </location>
</feature>
<evidence type="ECO:0000256" key="5">
    <source>
        <dbReference type="ARBA" id="ARBA00022884"/>
    </source>
</evidence>
<protein>
    <recommendedName>
        <fullName evidence="10">Sm domain-containing protein</fullName>
    </recommendedName>
</protein>
<feature type="compositionally biased region" description="Basic and acidic residues" evidence="9">
    <location>
        <begin position="408"/>
        <end position="419"/>
    </location>
</feature>
<dbReference type="GO" id="GO:0000398">
    <property type="term" value="P:mRNA splicing, via spliceosome"/>
    <property type="evidence" value="ECO:0007669"/>
    <property type="project" value="TreeGrafter"/>
</dbReference>
<comment type="similarity">
    <text evidence="2">Belongs to the snRNP Sm proteins family.</text>
</comment>
<name>A0A401GNV3_9APHY</name>
<dbReference type="Gene3D" id="2.30.30.100">
    <property type="match status" value="1"/>
</dbReference>
<feature type="compositionally biased region" description="Polar residues" evidence="9">
    <location>
        <begin position="120"/>
        <end position="133"/>
    </location>
</feature>
<dbReference type="EMBL" id="BFAD01000005">
    <property type="protein sequence ID" value="GBE83921.1"/>
    <property type="molecule type" value="Genomic_DNA"/>
</dbReference>
<dbReference type="InterPro" id="IPR016654">
    <property type="entry name" value="U6_snRNA_Lsm2"/>
</dbReference>
<dbReference type="STRING" id="139825.A0A401GNV3"/>
<dbReference type="InterPro" id="IPR010920">
    <property type="entry name" value="LSM_dom_sf"/>
</dbReference>
<feature type="region of interest" description="Disordered" evidence="9">
    <location>
        <begin position="467"/>
        <end position="487"/>
    </location>
</feature>
<feature type="region of interest" description="Disordered" evidence="9">
    <location>
        <begin position="147"/>
        <end position="307"/>
    </location>
</feature>
<dbReference type="GO" id="GO:1990726">
    <property type="term" value="C:Lsm1-7-Pat1 complex"/>
    <property type="evidence" value="ECO:0007669"/>
    <property type="project" value="TreeGrafter"/>
</dbReference>
<dbReference type="Proteomes" id="UP000287166">
    <property type="component" value="Unassembled WGS sequence"/>
</dbReference>
<feature type="compositionally biased region" description="Pro residues" evidence="9">
    <location>
        <begin position="151"/>
        <end position="165"/>
    </location>
</feature>
<feature type="domain" description="Sm" evidence="10">
    <location>
        <begin position="533"/>
        <end position="607"/>
    </location>
</feature>
<dbReference type="SUPFAM" id="SSF50182">
    <property type="entry name" value="Sm-like ribonucleoproteins"/>
    <property type="match status" value="1"/>
</dbReference>
<evidence type="ECO:0000256" key="6">
    <source>
        <dbReference type="ARBA" id="ARBA00023187"/>
    </source>
</evidence>
<dbReference type="Pfam" id="PF01423">
    <property type="entry name" value="LSM"/>
    <property type="match status" value="1"/>
</dbReference>
<dbReference type="GeneID" id="38780838"/>
<feature type="compositionally biased region" description="Low complexity" evidence="9">
    <location>
        <begin position="420"/>
        <end position="441"/>
    </location>
</feature>
<keyword evidence="8" id="KW-0687">Ribonucleoprotein</keyword>
<dbReference type="InterPro" id="IPR047575">
    <property type="entry name" value="Sm"/>
</dbReference>
<organism evidence="11 12">
    <name type="scientific">Sparassis crispa</name>
    <dbReference type="NCBI Taxonomy" id="139825"/>
    <lineage>
        <taxon>Eukaryota</taxon>
        <taxon>Fungi</taxon>
        <taxon>Dikarya</taxon>
        <taxon>Basidiomycota</taxon>
        <taxon>Agaricomycotina</taxon>
        <taxon>Agaricomycetes</taxon>
        <taxon>Polyporales</taxon>
        <taxon>Sparassidaceae</taxon>
        <taxon>Sparassis</taxon>
    </lineage>
</organism>
<evidence type="ECO:0000259" key="10">
    <source>
        <dbReference type="PROSITE" id="PS52002"/>
    </source>
</evidence>
<dbReference type="GO" id="GO:0071011">
    <property type="term" value="C:precatalytic spliceosome"/>
    <property type="evidence" value="ECO:0007669"/>
    <property type="project" value="TreeGrafter"/>
</dbReference>
<feature type="region of interest" description="Disordered" evidence="9">
    <location>
        <begin position="321"/>
        <end position="444"/>
    </location>
</feature>
<keyword evidence="5" id="KW-0694">RNA-binding</keyword>
<dbReference type="InterPro" id="IPR001163">
    <property type="entry name" value="Sm_dom_euk/arc"/>
</dbReference>
<dbReference type="PROSITE" id="PS52002">
    <property type="entry name" value="SM"/>
    <property type="match status" value="1"/>
</dbReference>
<evidence type="ECO:0000256" key="7">
    <source>
        <dbReference type="ARBA" id="ARBA00023242"/>
    </source>
</evidence>
<dbReference type="RefSeq" id="XP_027614834.1">
    <property type="nucleotide sequence ID" value="XM_027759033.1"/>
</dbReference>
<dbReference type="PANTHER" id="PTHR13829">
    <property type="entry name" value="SNRNP CORE PROTEIN FAMILY MEMBER"/>
    <property type="match status" value="1"/>
</dbReference>
<feature type="compositionally biased region" description="Low complexity" evidence="9">
    <location>
        <begin position="181"/>
        <end position="203"/>
    </location>
</feature>
<evidence type="ECO:0000256" key="9">
    <source>
        <dbReference type="SAM" id="MobiDB-lite"/>
    </source>
</evidence>
<evidence type="ECO:0000256" key="1">
    <source>
        <dbReference type="ARBA" id="ARBA00004123"/>
    </source>
</evidence>
<keyword evidence="6" id="KW-0508">mRNA splicing</keyword>
<evidence type="ECO:0000313" key="12">
    <source>
        <dbReference type="Proteomes" id="UP000287166"/>
    </source>
</evidence>
<dbReference type="SMART" id="SM00651">
    <property type="entry name" value="Sm"/>
    <property type="match status" value="1"/>
</dbReference>
<dbReference type="CDD" id="cd01725">
    <property type="entry name" value="LSm2"/>
    <property type="match status" value="1"/>
</dbReference>
<dbReference type="InParanoid" id="A0A401GNV3"/>
<dbReference type="GO" id="GO:0071013">
    <property type="term" value="C:catalytic step 2 spliceosome"/>
    <property type="evidence" value="ECO:0007669"/>
    <property type="project" value="TreeGrafter"/>
</dbReference>
<dbReference type="FunFam" id="2.30.30.100:FF:000009">
    <property type="entry name" value="U6 snRNA-associated Sm-like protein LSm2"/>
    <property type="match status" value="1"/>
</dbReference>
<evidence type="ECO:0000256" key="8">
    <source>
        <dbReference type="ARBA" id="ARBA00023274"/>
    </source>
</evidence>